<feature type="compositionally biased region" description="Low complexity" evidence="6">
    <location>
        <begin position="11"/>
        <end position="22"/>
    </location>
</feature>
<dbReference type="EMBL" id="CP005587">
    <property type="protein sequence ID" value="AGK59428.1"/>
    <property type="molecule type" value="Genomic_DNA"/>
</dbReference>
<dbReference type="HOGENOM" id="CLU_471578_0_0_5"/>
<keyword evidence="4 7" id="KW-1133">Transmembrane helix</keyword>
<feature type="transmembrane region" description="Helical" evidence="7">
    <location>
        <begin position="77"/>
        <end position="95"/>
    </location>
</feature>
<evidence type="ECO:0000313" key="9">
    <source>
        <dbReference type="EMBL" id="AGK59428.1"/>
    </source>
</evidence>
<dbReference type="InterPro" id="IPR017850">
    <property type="entry name" value="Alkaline_phosphatase_core_sf"/>
</dbReference>
<feature type="transmembrane region" description="Helical" evidence="7">
    <location>
        <begin position="132"/>
        <end position="149"/>
    </location>
</feature>
<dbReference type="GO" id="GO:0005886">
    <property type="term" value="C:plasma membrane"/>
    <property type="evidence" value="ECO:0007669"/>
    <property type="project" value="UniProtKB-SubCell"/>
</dbReference>
<dbReference type="OrthoDB" id="8173797at2"/>
<sequence>MATEQLASYDASSGRRSRAGLSGRTLSSSATWALTAIIALGLIYYHWRYEGWLETIIFAEAVTASLFSALLFLSRRALFSIVLIALLVATIVIAADVKQHYIEMVLHAYDVVFYLTSWSTIVFLWVDHKLMLLALAGMVALAAGSGLFLWQIDGTRIPRSISSVLFVLCVAVAAWASYAKGERRNTLFFWDNQYLASFYSSWSETIETLWRGQLLDALKAQPLPPFAVPATCDPSERPPHIILIHQESAVPPSYFPQIDYDPALDPFFKSFDGRLHKLRVETYGGASWLTEFSVLTGVSTYSFGGMRTFVQSLMEGKIHDAVPQVLARCGYKNSLFYPVPKDFVASGRFYSTIGIPDIFDYRAQGAKRFNERDRFYYQHVLDNIERNLSQSNSPLFMFVVTSATHLPYTYKYAPDVDVPGGGAGTDPEMSEYLRRLAMAHMDYDEFRSLLAKRFPKERFLIVQYGDHQPIATRTLLGFDKGSAAEDVQLTPESPGLLTYYSIDGVNYEPPPLPDEDIVEVPYLGTILLNEAKLPLPPSYQARLDLMSLCGGRYYTCTKSKKILSFHRRLMDSGLIDGP</sequence>
<dbReference type="PANTHER" id="PTHR47371:SF3">
    <property type="entry name" value="PHOSPHOGLYCEROL TRANSFERASE I"/>
    <property type="match status" value="1"/>
</dbReference>
<dbReference type="InterPro" id="IPR000917">
    <property type="entry name" value="Sulfatase_N"/>
</dbReference>
<keyword evidence="5 7" id="KW-0472">Membrane</keyword>
<dbReference type="eggNOG" id="COG1368">
    <property type="taxonomic scope" value="Bacteria"/>
</dbReference>
<dbReference type="RefSeq" id="WP_015599443.1">
    <property type="nucleotide sequence ID" value="NC_021172.1"/>
</dbReference>
<proteinExistence type="predicted"/>
<feature type="region of interest" description="Disordered" evidence="6">
    <location>
        <begin position="1"/>
        <end position="22"/>
    </location>
</feature>
<dbReference type="Proteomes" id="UP000005952">
    <property type="component" value="Chromosome"/>
</dbReference>
<dbReference type="PANTHER" id="PTHR47371">
    <property type="entry name" value="LIPOTEICHOIC ACID SYNTHASE"/>
    <property type="match status" value="1"/>
</dbReference>
<feature type="transmembrane region" description="Helical" evidence="7">
    <location>
        <begin position="26"/>
        <end position="45"/>
    </location>
</feature>
<dbReference type="AlphaFoldDB" id="N0B8R8"/>
<evidence type="ECO:0000256" key="6">
    <source>
        <dbReference type="SAM" id="MobiDB-lite"/>
    </source>
</evidence>
<feature type="transmembrane region" description="Helical" evidence="7">
    <location>
        <begin position="52"/>
        <end position="71"/>
    </location>
</feature>
<evidence type="ECO:0000256" key="5">
    <source>
        <dbReference type="ARBA" id="ARBA00023136"/>
    </source>
</evidence>
<dbReference type="KEGG" id="hdt:HYPDE_38793"/>
<feature type="transmembrane region" description="Helical" evidence="7">
    <location>
        <begin position="161"/>
        <end position="178"/>
    </location>
</feature>
<evidence type="ECO:0000259" key="8">
    <source>
        <dbReference type="Pfam" id="PF00884"/>
    </source>
</evidence>
<comment type="subcellular location">
    <subcellularLocation>
        <location evidence="1">Cell membrane</location>
        <topology evidence="1">Multi-pass membrane protein</topology>
    </subcellularLocation>
</comment>
<name>N0B8R8_9HYPH</name>
<dbReference type="Pfam" id="PF00884">
    <property type="entry name" value="Sulfatase"/>
    <property type="match status" value="1"/>
</dbReference>
<dbReference type="SUPFAM" id="SSF53649">
    <property type="entry name" value="Alkaline phosphatase-like"/>
    <property type="match status" value="1"/>
</dbReference>
<evidence type="ECO:0000256" key="2">
    <source>
        <dbReference type="ARBA" id="ARBA00022475"/>
    </source>
</evidence>
<accession>N0B8R8</accession>
<dbReference type="STRING" id="670307.HYPDE_38793"/>
<evidence type="ECO:0000256" key="3">
    <source>
        <dbReference type="ARBA" id="ARBA00022692"/>
    </source>
</evidence>
<gene>
    <name evidence="9" type="ORF">HYPDE_38793</name>
</gene>
<reference evidence="9 10" key="1">
    <citation type="journal article" date="2013" name="Genome Announc.">
        <title>Genome sequences for three denitrifying bacterial strains isolated from a uranium- and nitrate-contaminated subsurface environment.</title>
        <authorList>
            <person name="Venkatramanan R."/>
            <person name="Prakash O."/>
            <person name="Woyke T."/>
            <person name="Chain P."/>
            <person name="Goodwin L.A."/>
            <person name="Watson D."/>
            <person name="Brooks S."/>
            <person name="Kostka J.E."/>
            <person name="Green S.J."/>
        </authorList>
    </citation>
    <scope>NUCLEOTIDE SEQUENCE [LARGE SCALE GENOMIC DNA]</scope>
    <source>
        <strain evidence="9 10">1NES1</strain>
    </source>
</reference>
<protein>
    <submittedName>
        <fullName evidence="9">Sulfatase</fullName>
    </submittedName>
</protein>
<feature type="domain" description="Sulfatase N-terminal" evidence="8">
    <location>
        <begin position="284"/>
        <end position="471"/>
    </location>
</feature>
<dbReference type="InterPro" id="IPR050448">
    <property type="entry name" value="OpgB/LTA_synthase_biosynth"/>
</dbReference>
<evidence type="ECO:0000313" key="10">
    <source>
        <dbReference type="Proteomes" id="UP000005952"/>
    </source>
</evidence>
<evidence type="ECO:0000256" key="1">
    <source>
        <dbReference type="ARBA" id="ARBA00004651"/>
    </source>
</evidence>
<keyword evidence="3 7" id="KW-0812">Transmembrane</keyword>
<keyword evidence="10" id="KW-1185">Reference proteome</keyword>
<evidence type="ECO:0000256" key="7">
    <source>
        <dbReference type="SAM" id="Phobius"/>
    </source>
</evidence>
<evidence type="ECO:0000256" key="4">
    <source>
        <dbReference type="ARBA" id="ARBA00022989"/>
    </source>
</evidence>
<organism evidence="9 10">
    <name type="scientific">Hyphomicrobium denitrificans 1NES1</name>
    <dbReference type="NCBI Taxonomy" id="670307"/>
    <lineage>
        <taxon>Bacteria</taxon>
        <taxon>Pseudomonadati</taxon>
        <taxon>Pseudomonadota</taxon>
        <taxon>Alphaproteobacteria</taxon>
        <taxon>Hyphomicrobiales</taxon>
        <taxon>Hyphomicrobiaceae</taxon>
        <taxon>Hyphomicrobium</taxon>
    </lineage>
</organism>
<dbReference type="Gene3D" id="3.40.720.10">
    <property type="entry name" value="Alkaline Phosphatase, subunit A"/>
    <property type="match status" value="1"/>
</dbReference>
<keyword evidence="2" id="KW-1003">Cell membrane</keyword>